<dbReference type="SUPFAM" id="SSF75553">
    <property type="entry name" value="Smc hinge domain"/>
    <property type="match status" value="1"/>
</dbReference>
<dbReference type="PIRSF" id="PIRSF005719">
    <property type="entry name" value="SMC"/>
    <property type="match status" value="1"/>
</dbReference>
<keyword evidence="6" id="KW-0547">Nucleotide-binding</keyword>
<feature type="compositionally biased region" description="Basic and acidic residues" evidence="15">
    <location>
        <begin position="467"/>
        <end position="480"/>
    </location>
</feature>
<evidence type="ECO:0000313" key="17">
    <source>
        <dbReference type="EMBL" id="TKS80947.1"/>
    </source>
</evidence>
<keyword evidence="9 14" id="KW-0175">Coiled coil</keyword>
<feature type="region of interest" description="Disordered" evidence="15">
    <location>
        <begin position="457"/>
        <end position="502"/>
    </location>
</feature>
<dbReference type="STRING" id="240159.A0A4U5UZX1"/>
<gene>
    <name evidence="17" type="ORF">D9C73_015051</name>
</gene>
<feature type="coiled-coil region" evidence="14">
    <location>
        <begin position="318"/>
        <end position="345"/>
    </location>
</feature>
<dbReference type="InterPro" id="IPR027417">
    <property type="entry name" value="P-loop_NTPase"/>
</dbReference>
<dbReference type="GO" id="GO:0005524">
    <property type="term" value="F:ATP binding"/>
    <property type="evidence" value="ECO:0007669"/>
    <property type="project" value="UniProtKB-KW"/>
</dbReference>
<evidence type="ECO:0000256" key="12">
    <source>
        <dbReference type="ARBA" id="ARBA00023306"/>
    </source>
</evidence>
<name>A0A4U5UZX1_COLLU</name>
<feature type="compositionally biased region" description="Basic residues" evidence="15">
    <location>
        <begin position="457"/>
        <end position="466"/>
    </location>
</feature>
<evidence type="ECO:0000256" key="5">
    <source>
        <dbReference type="ARBA" id="ARBA00022618"/>
    </source>
</evidence>
<evidence type="ECO:0000259" key="16">
    <source>
        <dbReference type="SMART" id="SM00968"/>
    </source>
</evidence>
<keyword evidence="12" id="KW-0131">Cell cycle</keyword>
<evidence type="ECO:0000256" key="7">
    <source>
        <dbReference type="ARBA" id="ARBA00022776"/>
    </source>
</evidence>
<evidence type="ECO:0000256" key="6">
    <source>
        <dbReference type="ARBA" id="ARBA00022741"/>
    </source>
</evidence>
<evidence type="ECO:0000256" key="3">
    <source>
        <dbReference type="ARBA" id="ARBA00006005"/>
    </source>
</evidence>
<evidence type="ECO:0000256" key="9">
    <source>
        <dbReference type="ARBA" id="ARBA00023054"/>
    </source>
</evidence>
<evidence type="ECO:0000256" key="13">
    <source>
        <dbReference type="PIRNR" id="PIRNR005719"/>
    </source>
</evidence>
<reference evidence="17 18" key="1">
    <citation type="submission" date="2019-01" db="EMBL/GenBank/DDBJ databases">
        <title>Genome Assembly of Collichthys lucidus.</title>
        <authorList>
            <person name="Cai M."/>
            <person name="Xiao S."/>
        </authorList>
    </citation>
    <scope>NUCLEOTIDE SEQUENCE [LARGE SCALE GENOMIC DNA]</scope>
    <source>
        <strain evidence="17">JT15FE1705JMU</strain>
        <tissue evidence="17">Muscle</tissue>
    </source>
</reference>
<dbReference type="GO" id="GO:0051301">
    <property type="term" value="P:cell division"/>
    <property type="evidence" value="ECO:0007669"/>
    <property type="project" value="UniProtKB-KW"/>
</dbReference>
<proteinExistence type="inferred from homology"/>
<evidence type="ECO:0000313" key="18">
    <source>
        <dbReference type="Proteomes" id="UP000298787"/>
    </source>
</evidence>
<dbReference type="FunFam" id="3.40.50.300:FF:000481">
    <property type="entry name" value="Structural maintenance of chromosomes 4"/>
    <property type="match status" value="1"/>
</dbReference>
<evidence type="ECO:0000256" key="4">
    <source>
        <dbReference type="ARBA" id="ARBA00022454"/>
    </source>
</evidence>
<keyword evidence="7" id="KW-0498">Mitosis</keyword>
<dbReference type="GO" id="GO:0000796">
    <property type="term" value="C:condensin complex"/>
    <property type="evidence" value="ECO:0007669"/>
    <property type="project" value="TreeGrafter"/>
</dbReference>
<evidence type="ECO:0000256" key="15">
    <source>
        <dbReference type="SAM" id="MobiDB-lite"/>
    </source>
</evidence>
<dbReference type="EMBL" id="CM014090">
    <property type="protein sequence ID" value="TKS80947.1"/>
    <property type="molecule type" value="Genomic_DNA"/>
</dbReference>
<evidence type="ECO:0000256" key="2">
    <source>
        <dbReference type="ARBA" id="ARBA00004286"/>
    </source>
</evidence>
<dbReference type="Proteomes" id="UP000298787">
    <property type="component" value="Chromosome 13"/>
</dbReference>
<protein>
    <recommendedName>
        <fullName evidence="13">Structural maintenance of chromosomes protein</fullName>
    </recommendedName>
</protein>
<dbReference type="FunFam" id="3.30.70.1620:FF:000003">
    <property type="entry name" value="Structural maintenance of chromosomes 4"/>
    <property type="match status" value="1"/>
</dbReference>
<keyword evidence="18" id="KW-1185">Reference proteome</keyword>
<comment type="similarity">
    <text evidence="3">Belongs to the SMC family. SMC4 subfamily.</text>
</comment>
<dbReference type="PANTHER" id="PTHR18937">
    <property type="entry name" value="STRUCTURAL MAINTENANCE OF CHROMOSOMES SMC FAMILY MEMBER"/>
    <property type="match status" value="1"/>
</dbReference>
<evidence type="ECO:0000256" key="1">
    <source>
        <dbReference type="ARBA" id="ARBA00004123"/>
    </source>
</evidence>
<dbReference type="InterPro" id="IPR036277">
    <property type="entry name" value="SMC_hinge_sf"/>
</dbReference>
<dbReference type="Gene3D" id="1.20.1060.20">
    <property type="match status" value="1"/>
</dbReference>
<dbReference type="InterPro" id="IPR003395">
    <property type="entry name" value="RecF/RecN/SMC_N"/>
</dbReference>
<dbReference type="InterPro" id="IPR024704">
    <property type="entry name" value="SMC"/>
</dbReference>
<dbReference type="PANTHER" id="PTHR18937:SF172">
    <property type="entry name" value="STRUCTURAL MAINTENANCE OF CHROMOSOMES PROTEIN"/>
    <property type="match status" value="1"/>
</dbReference>
<feature type="region of interest" description="Disordered" evidence="15">
    <location>
        <begin position="1"/>
        <end position="46"/>
    </location>
</feature>
<dbReference type="SMART" id="SM00968">
    <property type="entry name" value="SMC_hinge"/>
    <property type="match status" value="1"/>
</dbReference>
<keyword evidence="4" id="KW-0158">Chromosome</keyword>
<dbReference type="Gene3D" id="1.10.287.1490">
    <property type="match status" value="1"/>
</dbReference>
<feature type="coiled-coil region" evidence="14">
    <location>
        <begin position="826"/>
        <end position="867"/>
    </location>
</feature>
<dbReference type="SUPFAM" id="SSF52540">
    <property type="entry name" value="P-loop containing nucleoside triphosphate hydrolases"/>
    <property type="match status" value="1"/>
</dbReference>
<feature type="compositionally biased region" description="Low complexity" evidence="15">
    <location>
        <begin position="1"/>
        <end position="14"/>
    </location>
</feature>
<keyword evidence="8" id="KW-0067">ATP-binding</keyword>
<dbReference type="GO" id="GO:0016887">
    <property type="term" value="F:ATP hydrolysis activity"/>
    <property type="evidence" value="ECO:0007669"/>
    <property type="project" value="InterPro"/>
</dbReference>
<dbReference type="Gene3D" id="3.30.70.1620">
    <property type="match status" value="1"/>
</dbReference>
<dbReference type="FunFam" id="3.40.50.300:FF:000585">
    <property type="entry name" value="Structural maintenance of chromosomes 4"/>
    <property type="match status" value="1"/>
</dbReference>
<evidence type="ECO:0000256" key="8">
    <source>
        <dbReference type="ARBA" id="ARBA00022840"/>
    </source>
</evidence>
<evidence type="ECO:0000256" key="14">
    <source>
        <dbReference type="SAM" id="Coils"/>
    </source>
</evidence>
<dbReference type="Pfam" id="PF02463">
    <property type="entry name" value="SMC_N"/>
    <property type="match status" value="1"/>
</dbReference>
<sequence>MPSKTAKSSTASAKPRGKGSQPRDGLRRRAGCTPSRNQLQWPRGGTADNWQVTKGVLVSVNLNKLCSLNGVACIAVLVVELLLFCPLLKSQHVDPSHGEAAEAADNRSLEEILGSIPPPPPPAMTNEPGAPRLMITHLVNRNFKSYAGEQILGPFHKRFSCIIGPNGSGKSNVIDSMLFVFGYRAQKIRSKKLSVLIHSSDKHKDVQSCTVEVHFQKIIDKEGDDYEVIPNSKFYVSRTANKDNSSVYHISGKKATFKEVGTLLRSHGIDLDHNRFLILQGEVEQIAMMKPKGQTDHDEGMLEYLEDIIGSCRLKEPIQTLSRRIELLNEQRGEKLNRVKLVEKEKNALEGEKNKAVEFLTLENDIFKHKSQLCQYYVHDLQKRVVDKEQEKQKILEDTKELTEKNAKISQETEKMNQELKNVEKKQNKLNKYIETQKEKFTQLDLQDVEVREKIKHSKSKNKKLQKQLEKDKEKLEEVRSVPANSEKAISEATARKEELEKQKVKQEEKLKEVMESLKEETSGLQQDKETKEKELMELSKAVNETRSRMDLAQSELDIYLSRHNTAVTQLNTAKQTLQTTSDTLRERRAAIKDLEVKVPQEEQALKKDEEELGQLMKVDNETREVVREMRQKVDEAKSSLSSNRSRGKVLDALMQQKKNGRLPGIFGRLGDLGAIDEKYDVAISSSCGALDNIVVDTIDTAQKCVTFLKEQNIGVATFIGLDKMKVWEKNMAPIRTPEDSPRLFDMVRVKDESVRPAFYFALRDTLVAQDMEQATRMAFQKDKRWRVVTLKGQIIEMAGTMTGGGRVLKGRMGSSIGTEFSQGELDRMESKLNEKVSKLQGCQEKRLQLEENIQRLQPQLRDMKNTLEKYAKSMTTTVKSDGFKFSGLWLSIFPLPFLQSLADQETHLKLQIKELEANVLAAAPDKAKQKQMEKSLEAFKKDYEAASSKAGKVETEVKRLHNLIVDINSHKLKAQQDKLDQVNKELDDCSSTITKARVAIKTADRNLKKCEESVNRVQGELEENEKSMAEFTEQLKKLEEEAGEVMKACQEAEAALPEVQEQYEGVLKEIKVLQQQEHTLQEESLSVRLRIEQTEAAITEHNNKIKHWQKEATKLSLHTIEDKPAEELPVLTSAELEEISNPNVIINKMITLETRCAQMKPNLGAIAEYKKKVCTNIHRQLRKFRHFRKNRSRSNNVRHRVRFQEELYLQRVAQLDEITTERGKFKRGYEDLRKQRLNEFMTGFNMITNKLKENYQMLTLGGDAELELVDSLDPFSEGIMFSVRPPKKSWKKIFNLSGGEKTLSSLALVFALHHYKPTPLYFMDEIDAALDFKNVSIVAFYIYEQTKNAQFIIISLRNNMFEIADRLIGIYKTHNTTKSVAINPKTIVFKEHDAVTA</sequence>
<evidence type="ECO:0000256" key="10">
    <source>
        <dbReference type="ARBA" id="ARBA00023067"/>
    </source>
</evidence>
<dbReference type="Gene3D" id="3.40.50.300">
    <property type="entry name" value="P-loop containing nucleotide triphosphate hydrolases"/>
    <property type="match status" value="2"/>
</dbReference>
<keyword evidence="10" id="KW-0226">DNA condensation</keyword>
<dbReference type="FunFam" id="1.20.1060.20:FF:000003">
    <property type="entry name" value="Structural maintenance of chromosomes 4"/>
    <property type="match status" value="1"/>
</dbReference>
<dbReference type="SUPFAM" id="SSF57997">
    <property type="entry name" value="Tropomyosin"/>
    <property type="match status" value="1"/>
</dbReference>
<feature type="domain" description="SMC hinge" evidence="16">
    <location>
        <begin position="664"/>
        <end position="779"/>
    </location>
</feature>
<keyword evidence="5" id="KW-0132">Cell division</keyword>
<accession>A0A4U5UZX1</accession>
<dbReference type="InterPro" id="IPR010935">
    <property type="entry name" value="SMC_hinge"/>
</dbReference>
<dbReference type="GO" id="GO:0007076">
    <property type="term" value="P:mitotic chromosome condensation"/>
    <property type="evidence" value="ECO:0007669"/>
    <property type="project" value="TreeGrafter"/>
</dbReference>
<dbReference type="GO" id="GO:0005634">
    <property type="term" value="C:nucleus"/>
    <property type="evidence" value="ECO:0007669"/>
    <property type="project" value="UniProtKB-SubCell"/>
</dbReference>
<feature type="coiled-coil region" evidence="14">
    <location>
        <begin position="899"/>
        <end position="1112"/>
    </location>
</feature>
<keyword evidence="11 13" id="KW-0539">Nucleus</keyword>
<dbReference type="Pfam" id="PF06470">
    <property type="entry name" value="SMC_hinge"/>
    <property type="match status" value="1"/>
</dbReference>
<evidence type="ECO:0000256" key="11">
    <source>
        <dbReference type="ARBA" id="ARBA00023242"/>
    </source>
</evidence>
<organism evidence="17 18">
    <name type="scientific">Collichthys lucidus</name>
    <name type="common">Big head croaker</name>
    <name type="synonym">Sciaena lucida</name>
    <dbReference type="NCBI Taxonomy" id="240159"/>
    <lineage>
        <taxon>Eukaryota</taxon>
        <taxon>Metazoa</taxon>
        <taxon>Chordata</taxon>
        <taxon>Craniata</taxon>
        <taxon>Vertebrata</taxon>
        <taxon>Euteleostomi</taxon>
        <taxon>Actinopterygii</taxon>
        <taxon>Neopterygii</taxon>
        <taxon>Teleostei</taxon>
        <taxon>Neoteleostei</taxon>
        <taxon>Acanthomorphata</taxon>
        <taxon>Eupercaria</taxon>
        <taxon>Sciaenidae</taxon>
        <taxon>Collichthys</taxon>
    </lineage>
</organism>
<comment type="subcellular location">
    <subcellularLocation>
        <location evidence="2">Chromosome</location>
    </subcellularLocation>
    <subcellularLocation>
        <location evidence="1 13">Nucleus</location>
    </subcellularLocation>
</comment>